<feature type="domain" description="HIRAN" evidence="4">
    <location>
        <begin position="26"/>
        <end position="81"/>
    </location>
</feature>
<dbReference type="InterPro" id="IPR014905">
    <property type="entry name" value="HIRAN"/>
</dbReference>
<feature type="region of interest" description="Disordered" evidence="3">
    <location>
        <begin position="108"/>
        <end position="132"/>
    </location>
</feature>
<sequence length="132" mass="14648">MKHLSLAVVGADHPNKSGPTRRFEIAMCQPGEAIDLRPEPKNPADPQAIAVYSARGIQIGYLRAERSQLIHTAMRRAGVSAIFQHVDRWGCTIRAHLDGTVPVLPQVHASRADDWPPPGSEDGWWPDEDWPE</sequence>
<protein>
    <recommendedName>
        <fullName evidence="4">HIRAN domain-containing protein</fullName>
    </recommendedName>
</protein>
<evidence type="ECO:0000313" key="6">
    <source>
        <dbReference type="Proteomes" id="UP000280708"/>
    </source>
</evidence>
<dbReference type="Proteomes" id="UP000280708">
    <property type="component" value="Chromosome"/>
</dbReference>
<organism evidence="5 6">
    <name type="scientific">Sphingobium yanoikuyae</name>
    <name type="common">Sphingomonas yanoikuyae</name>
    <dbReference type="NCBI Taxonomy" id="13690"/>
    <lineage>
        <taxon>Bacteria</taxon>
        <taxon>Pseudomonadati</taxon>
        <taxon>Pseudomonadota</taxon>
        <taxon>Alphaproteobacteria</taxon>
        <taxon>Sphingomonadales</taxon>
        <taxon>Sphingomonadaceae</taxon>
        <taxon>Sphingobium</taxon>
    </lineage>
</organism>
<dbReference type="RefSeq" id="WP_122129994.1">
    <property type="nucleotide sequence ID" value="NZ_CP033230.1"/>
</dbReference>
<dbReference type="Gene3D" id="3.30.70.2330">
    <property type="match status" value="1"/>
</dbReference>
<reference evidence="5 6" key="1">
    <citation type="submission" date="2018-10" db="EMBL/GenBank/DDBJ databases">
        <title>Characterization and genome analysis of a novel bacterium Sphingobium yanoikuyae SJTF8 capable of degrading PAHs.</title>
        <authorList>
            <person name="Yin C."/>
            <person name="Xiong W."/>
            <person name="Liang R."/>
        </authorList>
    </citation>
    <scope>NUCLEOTIDE SEQUENCE [LARGE SCALE GENOMIC DNA]</scope>
    <source>
        <strain evidence="5 6">SJTF8</strain>
    </source>
</reference>
<proteinExistence type="predicted"/>
<evidence type="ECO:0000259" key="4">
    <source>
        <dbReference type="Pfam" id="PF08797"/>
    </source>
</evidence>
<dbReference type="GO" id="GO:0008270">
    <property type="term" value="F:zinc ion binding"/>
    <property type="evidence" value="ECO:0007669"/>
    <property type="project" value="InterPro"/>
</dbReference>
<name>A0A3G2UYH0_SPHYA</name>
<evidence type="ECO:0000256" key="2">
    <source>
        <dbReference type="ARBA" id="ARBA00022801"/>
    </source>
</evidence>
<keyword evidence="2" id="KW-0378">Hydrolase</keyword>
<dbReference type="EMBL" id="CP033230">
    <property type="protein sequence ID" value="AYO80136.1"/>
    <property type="molecule type" value="Genomic_DNA"/>
</dbReference>
<evidence type="ECO:0000256" key="1">
    <source>
        <dbReference type="ARBA" id="ARBA00022723"/>
    </source>
</evidence>
<evidence type="ECO:0000313" key="5">
    <source>
        <dbReference type="EMBL" id="AYO80136.1"/>
    </source>
</evidence>
<dbReference type="GO" id="GO:0016818">
    <property type="term" value="F:hydrolase activity, acting on acid anhydrides, in phosphorus-containing anhydrides"/>
    <property type="evidence" value="ECO:0007669"/>
    <property type="project" value="InterPro"/>
</dbReference>
<keyword evidence="1" id="KW-0479">Metal-binding</keyword>
<evidence type="ECO:0000256" key="3">
    <source>
        <dbReference type="SAM" id="MobiDB-lite"/>
    </source>
</evidence>
<dbReference type="GO" id="GO:0003676">
    <property type="term" value="F:nucleic acid binding"/>
    <property type="evidence" value="ECO:0007669"/>
    <property type="project" value="InterPro"/>
</dbReference>
<dbReference type="AlphaFoldDB" id="A0A3G2UYH0"/>
<accession>A0A3G2UYH0</accession>
<gene>
    <name evidence="5" type="ORF">EBF16_26670</name>
</gene>
<dbReference type="Pfam" id="PF08797">
    <property type="entry name" value="HIRAN"/>
    <property type="match status" value="1"/>
</dbReference>